<sequence>MSDIEEDDDDNEYMYSDDDNEDDDDDEYMYSDDNKSIGSQSSDYYDDDITDSEKDEILTKNANHCITASHARDSIAPVPRTCISRFESVDDRRLLTPVQLTPVMDKIVLDMADLLGLPCVAAAALLREYKWSTEKLQDAYLGDHEKTQKKCGIIARCSNKFIQSDTSLCSICIESDKPMYNMPCGHSFCRGCWGKFLDVAVKDGPNCLYKCCPHPKCNEKVTEIEIKELAPHLLEKYRHFQLRSYVELNPYCRWCPGPDCENIATSNTGWGVFSCTCGTSFCLRCGQPPHAPASCDALSRWNEKCQNESETANWILANTKPCPKCSSRIEKNQGCNHMSCQQCKHEFCWICSRPWSEHSANTGGYYRCNRYNPETDDNDQSDRAKAQRELHRYLHYYKRFHAHSEAEKFAKKQLLQTEQRMVLLQESTENSTWIDVQFLRTAVEQLIECRRVLKYTYTYAYYLRDDLGTRERFEYHQEMLEKFTENLSEMSERSLADMKREEVVNVTRVVNRFMKKILQYVEDGMLED</sequence>
<dbReference type="GO" id="GO:0016567">
    <property type="term" value="P:protein ubiquitination"/>
    <property type="evidence" value="ECO:0007669"/>
    <property type="project" value="InterPro"/>
</dbReference>
<feature type="domain" description="RING-type" evidence="12">
    <location>
        <begin position="165"/>
        <end position="372"/>
    </location>
</feature>
<name>A0A7S1FVE0_9STRA</name>
<dbReference type="InterPro" id="IPR044066">
    <property type="entry name" value="TRIAD_supradom"/>
</dbReference>
<evidence type="ECO:0000259" key="11">
    <source>
        <dbReference type="PROSITE" id="PS50089"/>
    </source>
</evidence>
<organism evidence="13">
    <name type="scientific">Corethron hystrix</name>
    <dbReference type="NCBI Taxonomy" id="216773"/>
    <lineage>
        <taxon>Eukaryota</taxon>
        <taxon>Sar</taxon>
        <taxon>Stramenopiles</taxon>
        <taxon>Ochrophyta</taxon>
        <taxon>Bacillariophyta</taxon>
        <taxon>Coscinodiscophyceae</taxon>
        <taxon>Corethrophycidae</taxon>
        <taxon>Corethrales</taxon>
        <taxon>Corethraceae</taxon>
        <taxon>Corethron</taxon>
    </lineage>
</organism>
<keyword evidence="6 9" id="KW-0863">Zinc-finger</keyword>
<dbReference type="FunFam" id="1.20.120.1750:FF:000002">
    <property type="entry name" value="RBR-type E3 ubiquitin transferase"/>
    <property type="match status" value="1"/>
</dbReference>
<gene>
    <name evidence="13" type="ORF">CHYS00102_LOCUS20090</name>
</gene>
<evidence type="ECO:0000256" key="5">
    <source>
        <dbReference type="ARBA" id="ARBA00022737"/>
    </source>
</evidence>
<dbReference type="Pfam" id="PF13923">
    <property type="entry name" value="zf-C3HC4_2"/>
    <property type="match status" value="1"/>
</dbReference>
<protein>
    <recommendedName>
        <fullName evidence="2">RBR-type E3 ubiquitin transferase</fullName>
        <ecNumber evidence="2">2.3.2.31</ecNumber>
    </recommendedName>
</protein>
<dbReference type="Gene3D" id="3.30.40.10">
    <property type="entry name" value="Zinc/RING finger domain, C3HC4 (zinc finger)"/>
    <property type="match status" value="1"/>
</dbReference>
<evidence type="ECO:0000256" key="4">
    <source>
        <dbReference type="ARBA" id="ARBA00022723"/>
    </source>
</evidence>
<proteinExistence type="predicted"/>
<evidence type="ECO:0000256" key="8">
    <source>
        <dbReference type="ARBA" id="ARBA00022833"/>
    </source>
</evidence>
<keyword evidence="5" id="KW-0677">Repeat</keyword>
<dbReference type="InterPro" id="IPR013083">
    <property type="entry name" value="Znf_RING/FYVE/PHD"/>
</dbReference>
<evidence type="ECO:0000313" key="13">
    <source>
        <dbReference type="EMBL" id="CAD8892881.1"/>
    </source>
</evidence>
<keyword evidence="8" id="KW-0862">Zinc</keyword>
<accession>A0A7S1FVE0</accession>
<evidence type="ECO:0000256" key="3">
    <source>
        <dbReference type="ARBA" id="ARBA00022679"/>
    </source>
</evidence>
<evidence type="ECO:0000256" key="1">
    <source>
        <dbReference type="ARBA" id="ARBA00001798"/>
    </source>
</evidence>
<dbReference type="GO" id="GO:0008270">
    <property type="term" value="F:zinc ion binding"/>
    <property type="evidence" value="ECO:0007669"/>
    <property type="project" value="UniProtKB-KW"/>
</dbReference>
<dbReference type="Pfam" id="PF22191">
    <property type="entry name" value="IBR_1"/>
    <property type="match status" value="1"/>
</dbReference>
<feature type="region of interest" description="Disordered" evidence="10">
    <location>
        <begin position="1"/>
        <end position="48"/>
    </location>
</feature>
<dbReference type="SMART" id="SM00647">
    <property type="entry name" value="IBR"/>
    <property type="match status" value="2"/>
</dbReference>
<evidence type="ECO:0000256" key="7">
    <source>
        <dbReference type="ARBA" id="ARBA00022786"/>
    </source>
</evidence>
<dbReference type="Pfam" id="PF01485">
    <property type="entry name" value="IBR"/>
    <property type="match status" value="1"/>
</dbReference>
<evidence type="ECO:0000256" key="10">
    <source>
        <dbReference type="SAM" id="MobiDB-lite"/>
    </source>
</evidence>
<feature type="domain" description="RING-type" evidence="11">
    <location>
        <begin position="169"/>
        <end position="216"/>
    </location>
</feature>
<dbReference type="Pfam" id="PF21235">
    <property type="entry name" value="UBA_ARI1"/>
    <property type="match status" value="1"/>
</dbReference>
<comment type="catalytic activity">
    <reaction evidence="1">
        <text>[E2 ubiquitin-conjugating enzyme]-S-ubiquitinyl-L-cysteine + [acceptor protein]-L-lysine = [E2 ubiquitin-conjugating enzyme]-L-cysteine + [acceptor protein]-N(6)-ubiquitinyl-L-lysine.</text>
        <dbReference type="EC" id="2.3.2.31"/>
    </reaction>
</comment>
<dbReference type="InterPro" id="IPR001841">
    <property type="entry name" value="Znf_RING"/>
</dbReference>
<dbReference type="GO" id="GO:0061630">
    <property type="term" value="F:ubiquitin protein ligase activity"/>
    <property type="evidence" value="ECO:0007669"/>
    <property type="project" value="UniProtKB-EC"/>
</dbReference>
<dbReference type="InterPro" id="IPR048962">
    <property type="entry name" value="ARIH1-like_UBL"/>
</dbReference>
<evidence type="ECO:0000256" key="2">
    <source>
        <dbReference type="ARBA" id="ARBA00012251"/>
    </source>
</evidence>
<dbReference type="Pfam" id="PF19422">
    <property type="entry name" value="Ariadne"/>
    <property type="match status" value="1"/>
</dbReference>
<evidence type="ECO:0000256" key="6">
    <source>
        <dbReference type="ARBA" id="ARBA00022771"/>
    </source>
</evidence>
<dbReference type="InterPro" id="IPR002867">
    <property type="entry name" value="IBR_dom"/>
</dbReference>
<dbReference type="PROSITE" id="PS51873">
    <property type="entry name" value="TRIAD"/>
    <property type="match status" value="1"/>
</dbReference>
<dbReference type="PROSITE" id="PS50089">
    <property type="entry name" value="ZF_RING_2"/>
    <property type="match status" value="1"/>
</dbReference>
<keyword evidence="7" id="KW-0833">Ubl conjugation pathway</keyword>
<dbReference type="InterPro" id="IPR031127">
    <property type="entry name" value="E3_UB_ligase_RBR"/>
</dbReference>
<dbReference type="PANTHER" id="PTHR11685">
    <property type="entry name" value="RBR FAMILY RING FINGER AND IBR DOMAIN-CONTAINING"/>
    <property type="match status" value="1"/>
</dbReference>
<keyword evidence="4" id="KW-0479">Metal-binding</keyword>
<evidence type="ECO:0000256" key="9">
    <source>
        <dbReference type="PROSITE-ProRule" id="PRU00175"/>
    </source>
</evidence>
<dbReference type="Gene3D" id="1.20.120.1750">
    <property type="match status" value="1"/>
</dbReference>
<dbReference type="EC" id="2.3.2.31" evidence="2"/>
<dbReference type="AlphaFoldDB" id="A0A7S1FVE0"/>
<dbReference type="SUPFAM" id="SSF57850">
    <property type="entry name" value="RING/U-box"/>
    <property type="match status" value="3"/>
</dbReference>
<dbReference type="EMBL" id="HBFR01027764">
    <property type="protein sequence ID" value="CAD8892881.1"/>
    <property type="molecule type" value="Transcribed_RNA"/>
</dbReference>
<keyword evidence="3" id="KW-0808">Transferase</keyword>
<reference evidence="13" key="1">
    <citation type="submission" date="2021-01" db="EMBL/GenBank/DDBJ databases">
        <authorList>
            <person name="Corre E."/>
            <person name="Pelletier E."/>
            <person name="Niang G."/>
            <person name="Scheremetjew M."/>
            <person name="Finn R."/>
            <person name="Kale V."/>
            <person name="Holt S."/>
            <person name="Cochrane G."/>
            <person name="Meng A."/>
            <person name="Brown T."/>
            <person name="Cohen L."/>
        </authorList>
    </citation>
    <scope>NUCLEOTIDE SEQUENCE</scope>
    <source>
        <strain evidence="13">308</strain>
    </source>
</reference>
<dbReference type="InterPro" id="IPR045840">
    <property type="entry name" value="Ariadne"/>
</dbReference>
<evidence type="ECO:0000259" key="12">
    <source>
        <dbReference type="PROSITE" id="PS51873"/>
    </source>
</evidence>
<feature type="compositionally biased region" description="Acidic residues" evidence="10">
    <location>
        <begin position="1"/>
        <end position="30"/>
    </location>
</feature>